<accession>A0AAE0ZR66</accession>
<dbReference type="AlphaFoldDB" id="A0AAE0ZR66"/>
<proteinExistence type="predicted"/>
<protein>
    <submittedName>
        <fullName evidence="1">Uncharacterized protein</fullName>
    </submittedName>
</protein>
<evidence type="ECO:0000313" key="2">
    <source>
        <dbReference type="Proteomes" id="UP001283361"/>
    </source>
</evidence>
<dbReference type="EMBL" id="JAWDGP010003469">
    <property type="protein sequence ID" value="KAK3774084.1"/>
    <property type="molecule type" value="Genomic_DNA"/>
</dbReference>
<sequence length="246" mass="28151">MAVNNTKQGVFRHHLCKGFRLPDIRRLSDGGQGVLHDLDVSPTSNSPAYTTAINMIRFAHDSRLTTHDHYQSYLWRAAHSLTYLLIELVVRGGQGNRVKAIIRLGTSGTRDEQHAQTQVGQDGWDGELSGFMFIENWIITYGQKFLQGVTEQCRSRHWKMTSLNVIRATNRLCLREVLCNFQQMPPSSDRAVYNLFNPNHPDQKHNHGKVVEVEMLSKKRNSLSIFRIKEVAQFVIVSSRPVIVQR</sequence>
<reference evidence="1" key="1">
    <citation type="journal article" date="2023" name="G3 (Bethesda)">
        <title>A reference genome for the long-term kleptoplast-retaining sea slug Elysia crispata morphotype clarki.</title>
        <authorList>
            <person name="Eastman K.E."/>
            <person name="Pendleton A.L."/>
            <person name="Shaikh M.A."/>
            <person name="Suttiyut T."/>
            <person name="Ogas R."/>
            <person name="Tomko P."/>
            <person name="Gavelis G."/>
            <person name="Widhalm J.R."/>
            <person name="Wisecaver J.H."/>
        </authorList>
    </citation>
    <scope>NUCLEOTIDE SEQUENCE</scope>
    <source>
        <strain evidence="1">ECLA1</strain>
    </source>
</reference>
<comment type="caution">
    <text evidence="1">The sequence shown here is derived from an EMBL/GenBank/DDBJ whole genome shotgun (WGS) entry which is preliminary data.</text>
</comment>
<keyword evidence="2" id="KW-1185">Reference proteome</keyword>
<name>A0AAE0ZR66_9GAST</name>
<evidence type="ECO:0000313" key="1">
    <source>
        <dbReference type="EMBL" id="KAK3774084.1"/>
    </source>
</evidence>
<organism evidence="1 2">
    <name type="scientific">Elysia crispata</name>
    <name type="common">lettuce slug</name>
    <dbReference type="NCBI Taxonomy" id="231223"/>
    <lineage>
        <taxon>Eukaryota</taxon>
        <taxon>Metazoa</taxon>
        <taxon>Spiralia</taxon>
        <taxon>Lophotrochozoa</taxon>
        <taxon>Mollusca</taxon>
        <taxon>Gastropoda</taxon>
        <taxon>Heterobranchia</taxon>
        <taxon>Euthyneura</taxon>
        <taxon>Panpulmonata</taxon>
        <taxon>Sacoglossa</taxon>
        <taxon>Placobranchoidea</taxon>
        <taxon>Plakobranchidae</taxon>
        <taxon>Elysia</taxon>
    </lineage>
</organism>
<dbReference type="Proteomes" id="UP001283361">
    <property type="component" value="Unassembled WGS sequence"/>
</dbReference>
<gene>
    <name evidence="1" type="ORF">RRG08_030166</name>
</gene>